<evidence type="ECO:0000256" key="12">
    <source>
        <dbReference type="PIRSR" id="PIRSR601019-2"/>
    </source>
</evidence>
<feature type="region of interest" description="Disordered" evidence="13">
    <location>
        <begin position="114"/>
        <end position="137"/>
    </location>
</feature>
<evidence type="ECO:0000256" key="7">
    <source>
        <dbReference type="ARBA" id="ARBA00023134"/>
    </source>
</evidence>
<reference evidence="14" key="1">
    <citation type="submission" date="2015-07" db="EMBL/GenBank/DDBJ databases">
        <title>Transcriptome Assembly of Anthurium amnicola.</title>
        <authorList>
            <person name="Suzuki J."/>
        </authorList>
    </citation>
    <scope>NUCLEOTIDE SEQUENCE</scope>
</reference>
<dbReference type="GO" id="GO:0008270">
    <property type="term" value="F:zinc ion binding"/>
    <property type="evidence" value="ECO:0007669"/>
    <property type="project" value="UniProtKB-KW"/>
</dbReference>
<dbReference type="CDD" id="cd00066">
    <property type="entry name" value="G-alpha"/>
    <property type="match status" value="1"/>
</dbReference>
<organism evidence="14">
    <name type="scientific">Anthurium amnicola</name>
    <dbReference type="NCBI Taxonomy" id="1678845"/>
    <lineage>
        <taxon>Eukaryota</taxon>
        <taxon>Viridiplantae</taxon>
        <taxon>Streptophyta</taxon>
        <taxon>Embryophyta</taxon>
        <taxon>Tracheophyta</taxon>
        <taxon>Spermatophyta</taxon>
        <taxon>Magnoliopsida</taxon>
        <taxon>Liliopsida</taxon>
        <taxon>Araceae</taxon>
        <taxon>Pothoideae</taxon>
        <taxon>Potheae</taxon>
        <taxon>Anthurium</taxon>
    </lineage>
</organism>
<evidence type="ECO:0000256" key="5">
    <source>
        <dbReference type="ARBA" id="ARBA00022833"/>
    </source>
</evidence>
<evidence type="ECO:0000256" key="8">
    <source>
        <dbReference type="ARBA" id="ARBA00023224"/>
    </source>
</evidence>
<keyword evidence="8" id="KW-0807">Transducer</keyword>
<protein>
    <submittedName>
        <fullName evidence="14">Guanine nucleotide-binding protein alpha-2 subunit</fullName>
    </submittedName>
</protein>
<sequence length="914" mass="101977">MEKLAKMMLPLGAPIPEAEAVEYSFAAEYDGPPVPYEIPRAIPIEIDRIPVASVASAPKSAAICVPVVQPLPSPEPLKRAPTAEEFDLVAEVAVSPTSVIAFEQTVVEGIDREMSGDTGSASSGRLGCSSNCQDRSRELSDGGLEAVGFSSEFKESVDFSNDTNAQLDRVTTESALSSEDFGFPSSASFDDEDDEVAVPPATTNARRGPLVSFRDAEEASETSHTGTDSTRQERREGSTPRVKRGSCYRCGRGNRFTEKEVCLVCDDKYCSSCVLRAMGSMPEGRKCVTCIGFPINESKRERLGKCSRMLKRLLSSLEIQQVMKAEKFCEANQLRPENVYVNRKQLCQEEMVLLQACANPPHKLKPGYYWYDKVSGFWGKEGHKPHQIISPHLNVGGNLTQDASNGNTGIFINNREITKAELRMLQWAGVQCAGCPHFWVNADGTYQEEGQKNIKGHLWGKAGMKLLCSILSLPVPGKETVILGEEVDNVNNIAIADYLQQRTLLKLLLIGCHGSGTSTIFKQTKFLYRPDPFSEEERESIKLTIQSNIYSYLGILLEGRERFEEESLAEIKRKQPQESAVVGNESNGCKGQTLYSIGPRLKAFSDWLLKVVESGNLEAIFPAATRVYAPLVEDLWNDAAIQATYDRRSELQLLPSSANYFLERVVDISRAEYEPSDTDILYADGITSFNGLACADFVFPQLACGPSGFDAEEQHETVIRYQLIRVHSKGLGENCKWLEMFEDVRMVMFCVAMSDYDEYCEDATGLITNKMLASKRLFEGIITHPTFEQIDFLLILNKYDLFEQKIEQVSLTLCDWFNDFNPVVSRHRQNSRALNNGASLPQQAFHYIAVKFKRLFASLTGRKLYVTMANSLDSDSVDNVLRYAREILKWEDERVMFGSSELEAYSTEPSSFSQ</sequence>
<evidence type="ECO:0000256" key="4">
    <source>
        <dbReference type="ARBA" id="ARBA00022771"/>
    </source>
</evidence>
<dbReference type="Gene3D" id="3.40.50.300">
    <property type="entry name" value="P-loop containing nucleotide triphosphate hydrolases"/>
    <property type="match status" value="1"/>
</dbReference>
<dbReference type="Gene3D" id="1.10.400.10">
    <property type="entry name" value="GI Alpha 1, domain 2-like"/>
    <property type="match status" value="1"/>
</dbReference>
<keyword evidence="7 11" id="KW-0342">GTP-binding</keyword>
<evidence type="ECO:0000256" key="9">
    <source>
        <dbReference type="ARBA" id="ARBA00023242"/>
    </source>
</evidence>
<evidence type="ECO:0000256" key="3">
    <source>
        <dbReference type="ARBA" id="ARBA00022741"/>
    </source>
</evidence>
<dbReference type="GO" id="GO:0003924">
    <property type="term" value="F:GTPase activity"/>
    <property type="evidence" value="ECO:0007669"/>
    <property type="project" value="InterPro"/>
</dbReference>
<keyword evidence="5" id="KW-0862">Zinc</keyword>
<dbReference type="FunFam" id="3.40.50.300:FF:001647">
    <property type="entry name" value="Extra-large guanine nucleotide-binding protein 1"/>
    <property type="match status" value="1"/>
</dbReference>
<proteinExistence type="inferred from homology"/>
<evidence type="ECO:0000256" key="2">
    <source>
        <dbReference type="ARBA" id="ARBA00022723"/>
    </source>
</evidence>
<dbReference type="Pfam" id="PF00503">
    <property type="entry name" value="G-alpha"/>
    <property type="match status" value="1"/>
</dbReference>
<dbReference type="InterPro" id="IPR027417">
    <property type="entry name" value="P-loop_NTPase"/>
</dbReference>
<accession>A0A1D1XID9</accession>
<feature type="region of interest" description="Disordered" evidence="13">
    <location>
        <begin position="171"/>
        <end position="243"/>
    </location>
</feature>
<dbReference type="PANTHER" id="PTHR36486">
    <property type="entry name" value="OS01G0977800 PROTEIN"/>
    <property type="match status" value="1"/>
</dbReference>
<evidence type="ECO:0000256" key="11">
    <source>
        <dbReference type="PIRSR" id="PIRSR601019-1"/>
    </source>
</evidence>
<feature type="compositionally biased region" description="Polar residues" evidence="13">
    <location>
        <begin position="117"/>
        <end position="133"/>
    </location>
</feature>
<comment type="similarity">
    <text evidence="10">Belongs to the G-alpha family. XLG subfamily.</text>
</comment>
<evidence type="ECO:0000256" key="10">
    <source>
        <dbReference type="ARBA" id="ARBA00060880"/>
    </source>
</evidence>
<dbReference type="GO" id="GO:0007186">
    <property type="term" value="P:G protein-coupled receptor signaling pathway"/>
    <property type="evidence" value="ECO:0007669"/>
    <property type="project" value="InterPro"/>
</dbReference>
<dbReference type="PRINTS" id="PR00318">
    <property type="entry name" value="GPROTEINA"/>
</dbReference>
<dbReference type="GO" id="GO:0005525">
    <property type="term" value="F:GTP binding"/>
    <property type="evidence" value="ECO:0007669"/>
    <property type="project" value="UniProtKB-KW"/>
</dbReference>
<dbReference type="SUPFAM" id="SSF52540">
    <property type="entry name" value="P-loop containing nucleoside triphosphate hydrolases"/>
    <property type="match status" value="1"/>
</dbReference>
<keyword evidence="2 12" id="KW-0479">Metal-binding</keyword>
<feature type="binding site" evidence="11">
    <location>
        <begin position="681"/>
        <end position="687"/>
    </location>
    <ligand>
        <name>GTP</name>
        <dbReference type="ChEBI" id="CHEBI:37565"/>
    </ligand>
</feature>
<dbReference type="EMBL" id="GDJX01025793">
    <property type="protein sequence ID" value="JAT42143.1"/>
    <property type="molecule type" value="Transcribed_RNA"/>
</dbReference>
<keyword evidence="9" id="KW-0539">Nucleus</keyword>
<dbReference type="FunFam" id="1.10.400.10:FF:000005">
    <property type="entry name" value="Extra-large guanine nucleotide-binding protein 3"/>
    <property type="match status" value="1"/>
</dbReference>
<dbReference type="InterPro" id="IPR053057">
    <property type="entry name" value="XLG_GTP-binding"/>
</dbReference>
<dbReference type="InterPro" id="IPR001019">
    <property type="entry name" value="Gprotein_alpha_su"/>
</dbReference>
<dbReference type="SMART" id="SM00275">
    <property type="entry name" value="G_alpha"/>
    <property type="match status" value="1"/>
</dbReference>
<feature type="binding site" evidence="12">
    <location>
        <position position="518"/>
    </location>
    <ligand>
        <name>Mg(2+)</name>
        <dbReference type="ChEBI" id="CHEBI:18420"/>
    </ligand>
</feature>
<evidence type="ECO:0000313" key="14">
    <source>
        <dbReference type="EMBL" id="JAT42143.1"/>
    </source>
</evidence>
<dbReference type="SUPFAM" id="SSF47895">
    <property type="entry name" value="Transducin (alpha subunit), insertion domain"/>
    <property type="match status" value="1"/>
</dbReference>
<evidence type="ECO:0000256" key="1">
    <source>
        <dbReference type="ARBA" id="ARBA00004123"/>
    </source>
</evidence>
<gene>
    <name evidence="14" type="primary">GPA2_3</name>
    <name evidence="14" type="ORF">g.45379</name>
</gene>
<keyword evidence="6" id="KW-0106">Calcium</keyword>
<evidence type="ECO:0000256" key="13">
    <source>
        <dbReference type="SAM" id="MobiDB-lite"/>
    </source>
</evidence>
<feature type="binding site" evidence="11">
    <location>
        <begin position="797"/>
        <end position="800"/>
    </location>
    <ligand>
        <name>GTP</name>
        <dbReference type="ChEBI" id="CHEBI:37565"/>
    </ligand>
</feature>
<keyword evidence="4" id="KW-0863">Zinc-finger</keyword>
<comment type="subcellular location">
    <subcellularLocation>
        <location evidence="1">Nucleus</location>
    </subcellularLocation>
</comment>
<dbReference type="PROSITE" id="PS51882">
    <property type="entry name" value="G_ALPHA"/>
    <property type="match status" value="1"/>
</dbReference>
<dbReference type="GO" id="GO:0031683">
    <property type="term" value="F:G-protein beta/gamma-subunit complex binding"/>
    <property type="evidence" value="ECO:0007669"/>
    <property type="project" value="InterPro"/>
</dbReference>
<name>A0A1D1XID9_9ARAE</name>
<keyword evidence="3 11" id="KW-0547">Nucleotide-binding</keyword>
<dbReference type="PANTHER" id="PTHR36486:SF4">
    <property type="entry name" value="PH DOMAIN-CONTAINING PROTEIN"/>
    <property type="match status" value="1"/>
</dbReference>
<evidence type="ECO:0000256" key="6">
    <source>
        <dbReference type="ARBA" id="ARBA00022837"/>
    </source>
</evidence>
<feature type="binding site" evidence="12">
    <location>
        <position position="687"/>
    </location>
    <ligand>
        <name>Mg(2+)</name>
        <dbReference type="ChEBI" id="CHEBI:18420"/>
    </ligand>
</feature>
<dbReference type="InterPro" id="IPR011025">
    <property type="entry name" value="GproteinA_insert"/>
</dbReference>
<keyword evidence="12" id="KW-0460">Magnesium</keyword>
<dbReference type="GO" id="GO:0005634">
    <property type="term" value="C:nucleus"/>
    <property type="evidence" value="ECO:0007669"/>
    <property type="project" value="UniProtKB-SubCell"/>
</dbReference>
<dbReference type="AlphaFoldDB" id="A0A1D1XID9"/>